<keyword evidence="3" id="KW-0804">Transcription</keyword>
<evidence type="ECO:0000313" key="5">
    <source>
        <dbReference type="EMBL" id="TRX99330.1"/>
    </source>
</evidence>
<dbReference type="PANTHER" id="PTHR30146:SF109">
    <property type="entry name" value="HTH-TYPE TRANSCRIPTIONAL REGULATOR GALS"/>
    <property type="match status" value="1"/>
</dbReference>
<dbReference type="CDD" id="cd01392">
    <property type="entry name" value="HTH_LacI"/>
    <property type="match status" value="1"/>
</dbReference>
<dbReference type="InterPro" id="IPR000843">
    <property type="entry name" value="HTH_LacI"/>
</dbReference>
<dbReference type="AlphaFoldDB" id="A0A553IGK3"/>
<evidence type="ECO:0000259" key="4">
    <source>
        <dbReference type="PROSITE" id="PS50932"/>
    </source>
</evidence>
<dbReference type="InterPro" id="IPR028082">
    <property type="entry name" value="Peripla_BP_I"/>
</dbReference>
<comment type="caution">
    <text evidence="5">The sequence shown here is derived from an EMBL/GenBank/DDBJ whole genome shotgun (WGS) entry which is preliminary data.</text>
</comment>
<dbReference type="Pfam" id="PF00356">
    <property type="entry name" value="LacI"/>
    <property type="match status" value="1"/>
</dbReference>
<dbReference type="SUPFAM" id="SSF53822">
    <property type="entry name" value="Periplasmic binding protein-like I"/>
    <property type="match status" value="1"/>
</dbReference>
<keyword evidence="2" id="KW-0238">DNA-binding</keyword>
<protein>
    <submittedName>
        <fullName evidence="5">LacI family transcriptional regulator</fullName>
    </submittedName>
</protein>
<dbReference type="RefSeq" id="WP_012243298.1">
    <property type="nucleotide sequence ID" value="NZ_JACAOE010000002.1"/>
</dbReference>
<evidence type="ECO:0000256" key="1">
    <source>
        <dbReference type="ARBA" id="ARBA00023015"/>
    </source>
</evidence>
<dbReference type="OMA" id="FACNDEI"/>
<dbReference type="InterPro" id="IPR001761">
    <property type="entry name" value="Peripla_BP/Lac1_sug-bd_dom"/>
</dbReference>
<dbReference type="PROSITE" id="PS50932">
    <property type="entry name" value="HTH_LACI_2"/>
    <property type="match status" value="1"/>
</dbReference>
<dbReference type="GeneID" id="41339505"/>
<evidence type="ECO:0000256" key="3">
    <source>
        <dbReference type="ARBA" id="ARBA00023163"/>
    </source>
</evidence>
<dbReference type="SUPFAM" id="SSF47413">
    <property type="entry name" value="lambda repressor-like DNA-binding domains"/>
    <property type="match status" value="1"/>
</dbReference>
<dbReference type="GO" id="GO:0003700">
    <property type="term" value="F:DNA-binding transcription factor activity"/>
    <property type="evidence" value="ECO:0007669"/>
    <property type="project" value="TreeGrafter"/>
</dbReference>
<evidence type="ECO:0000256" key="2">
    <source>
        <dbReference type="ARBA" id="ARBA00023125"/>
    </source>
</evidence>
<dbReference type="Proteomes" id="UP000315938">
    <property type="component" value="Unassembled WGS sequence"/>
</dbReference>
<dbReference type="SMART" id="SM00354">
    <property type="entry name" value="HTH_LACI"/>
    <property type="match status" value="1"/>
</dbReference>
<proteinExistence type="predicted"/>
<accession>A0A553IGK3</accession>
<organism evidence="5 6">
    <name type="scientific">Acholeplasma laidlawii</name>
    <dbReference type="NCBI Taxonomy" id="2148"/>
    <lineage>
        <taxon>Bacteria</taxon>
        <taxon>Bacillati</taxon>
        <taxon>Mycoplasmatota</taxon>
        <taxon>Mollicutes</taxon>
        <taxon>Acholeplasmatales</taxon>
        <taxon>Acholeplasmataceae</taxon>
        <taxon>Acholeplasma</taxon>
    </lineage>
</organism>
<dbReference type="Pfam" id="PF00532">
    <property type="entry name" value="Peripla_BP_1"/>
    <property type="match status" value="1"/>
</dbReference>
<reference evidence="5 6" key="1">
    <citation type="submission" date="2019-07" db="EMBL/GenBank/DDBJ databases">
        <title>Genome sequence of Acholeplasma laidlawii strain with increased resistance to erythromycin.</title>
        <authorList>
            <person name="Medvedeva E.S."/>
            <person name="Baranova N.B."/>
            <person name="Siniagina M.N."/>
            <person name="Mouzykantov A."/>
            <person name="Chernova O.A."/>
            <person name="Chernov V.M."/>
        </authorList>
    </citation>
    <scope>NUCLEOTIDE SEQUENCE [LARGE SCALE GENOMIC DNA]</scope>
    <source>
        <strain evidence="5 6">PG8REry</strain>
    </source>
</reference>
<dbReference type="InterPro" id="IPR010982">
    <property type="entry name" value="Lambda_DNA-bd_dom_sf"/>
</dbReference>
<dbReference type="Gene3D" id="3.40.50.2300">
    <property type="match status" value="2"/>
</dbReference>
<name>A0A553IGK3_ACHLA</name>
<feature type="domain" description="HTH lacI-type" evidence="4">
    <location>
        <begin position="3"/>
        <end position="58"/>
    </location>
</feature>
<dbReference type="Gene3D" id="1.10.260.40">
    <property type="entry name" value="lambda repressor-like DNA-binding domains"/>
    <property type="match status" value="1"/>
</dbReference>
<dbReference type="CDD" id="cd06267">
    <property type="entry name" value="PBP1_LacI_sugar_binding-like"/>
    <property type="match status" value="1"/>
</dbReference>
<dbReference type="PANTHER" id="PTHR30146">
    <property type="entry name" value="LACI-RELATED TRANSCRIPTIONAL REPRESSOR"/>
    <property type="match status" value="1"/>
</dbReference>
<keyword evidence="1" id="KW-0805">Transcription regulation</keyword>
<gene>
    <name evidence="5" type="ORF">FNV44_06425</name>
</gene>
<evidence type="ECO:0000313" key="6">
    <source>
        <dbReference type="Proteomes" id="UP000315938"/>
    </source>
</evidence>
<sequence>MKMSIKKLAKLANVSATTVSLVLNNKPSRISESKKSEIKELAQLHDYEPNFSAINLVMKQSKTIGLLIPDIENLFFSALAKKVEDELRQEGYSLIFVNSNDDYKQDLSLLKNLVNRGVDGLLLTVANDSIKHKSSYESLLKRLNTPFVMVDRNIGNPNHPQVFFDNKLGGYMATQYLIEKGYKKIACLSTKDISVNGLYRYEGYVKALEQAGYNIDQSIVFSGDYRFQSGYEIADKLILENCDALFAGNDLMAYGVIKRLRELGKNVPNDIEVVGYDNLEFSRMLGLELPSIEQNISDLGKKSVELLLNIINNHPVDTVIELKPTFKKY</sequence>
<dbReference type="GO" id="GO:0000976">
    <property type="term" value="F:transcription cis-regulatory region binding"/>
    <property type="evidence" value="ECO:0007669"/>
    <property type="project" value="TreeGrafter"/>
</dbReference>
<dbReference type="EMBL" id="VKID01000002">
    <property type="protein sequence ID" value="TRX99330.1"/>
    <property type="molecule type" value="Genomic_DNA"/>
</dbReference>